<dbReference type="Gramene" id="OBART09G20260.1">
    <property type="protein sequence ID" value="OBART09G20260.1"/>
    <property type="gene ID" value="OBART09G20260"/>
</dbReference>
<dbReference type="GO" id="GO:0008270">
    <property type="term" value="F:zinc ion binding"/>
    <property type="evidence" value="ECO:0007669"/>
    <property type="project" value="UniProtKB-KW"/>
</dbReference>
<dbReference type="EnsemblPlants" id="OBART09G20260.1">
    <property type="protein sequence ID" value="OBART09G20260.1"/>
    <property type="gene ID" value="OBART09G20260"/>
</dbReference>
<dbReference type="Proteomes" id="UP000026960">
    <property type="component" value="Chromosome 9"/>
</dbReference>
<dbReference type="SUPFAM" id="SSF57850">
    <property type="entry name" value="RING/U-box"/>
    <property type="match status" value="1"/>
</dbReference>
<feature type="domain" description="RING-type" evidence="3">
    <location>
        <begin position="606"/>
        <end position="645"/>
    </location>
</feature>
<proteinExistence type="predicted"/>
<feature type="compositionally biased region" description="Basic and acidic residues" evidence="2">
    <location>
        <begin position="477"/>
        <end position="492"/>
    </location>
</feature>
<dbReference type="Gene3D" id="3.30.40.10">
    <property type="entry name" value="Zinc/RING finger domain, C3HC4 (zinc finger)"/>
    <property type="match status" value="1"/>
</dbReference>
<dbReference type="InterPro" id="IPR001841">
    <property type="entry name" value="Znf_RING"/>
</dbReference>
<dbReference type="AlphaFoldDB" id="A0A0D3HA98"/>
<evidence type="ECO:0000259" key="3">
    <source>
        <dbReference type="PROSITE" id="PS50089"/>
    </source>
</evidence>
<dbReference type="PANTHER" id="PTHR46519:SF17">
    <property type="entry name" value="RING-TYPE DOMAIN-CONTAINING PROTEIN"/>
    <property type="match status" value="1"/>
</dbReference>
<protein>
    <recommendedName>
        <fullName evidence="3">RING-type domain-containing protein</fullName>
    </recommendedName>
</protein>
<evidence type="ECO:0000313" key="5">
    <source>
        <dbReference type="Proteomes" id="UP000026960"/>
    </source>
</evidence>
<feature type="region of interest" description="Disordered" evidence="2">
    <location>
        <begin position="267"/>
        <end position="357"/>
    </location>
</feature>
<dbReference type="InterPro" id="IPR013083">
    <property type="entry name" value="Znf_RING/FYVE/PHD"/>
</dbReference>
<evidence type="ECO:0000256" key="2">
    <source>
        <dbReference type="SAM" id="MobiDB-lite"/>
    </source>
</evidence>
<keyword evidence="1" id="KW-0863">Zinc-finger</keyword>
<reference evidence="4" key="2">
    <citation type="submission" date="2015-03" db="UniProtKB">
        <authorList>
            <consortium name="EnsemblPlants"/>
        </authorList>
    </citation>
    <scope>IDENTIFICATION</scope>
</reference>
<feature type="compositionally biased region" description="Basic and acidic residues" evidence="2">
    <location>
        <begin position="319"/>
        <end position="337"/>
    </location>
</feature>
<feature type="compositionally biased region" description="Polar residues" evidence="2">
    <location>
        <begin position="175"/>
        <end position="203"/>
    </location>
</feature>
<organism evidence="4">
    <name type="scientific">Oryza barthii</name>
    <dbReference type="NCBI Taxonomy" id="65489"/>
    <lineage>
        <taxon>Eukaryota</taxon>
        <taxon>Viridiplantae</taxon>
        <taxon>Streptophyta</taxon>
        <taxon>Embryophyta</taxon>
        <taxon>Tracheophyta</taxon>
        <taxon>Spermatophyta</taxon>
        <taxon>Magnoliopsida</taxon>
        <taxon>Liliopsida</taxon>
        <taxon>Poales</taxon>
        <taxon>Poaceae</taxon>
        <taxon>BOP clade</taxon>
        <taxon>Oryzoideae</taxon>
        <taxon>Oryzeae</taxon>
        <taxon>Oryzinae</taxon>
        <taxon>Oryza</taxon>
    </lineage>
</organism>
<feature type="compositionally biased region" description="Polar residues" evidence="2">
    <location>
        <begin position="338"/>
        <end position="349"/>
    </location>
</feature>
<dbReference type="PANTHER" id="PTHR46519">
    <property type="entry name" value="RING/U-BOX SUPERFAMILY PROTEIN"/>
    <property type="match status" value="1"/>
</dbReference>
<dbReference type="CDD" id="cd16647">
    <property type="entry name" value="mRING-HC-C3HC5_NEU1"/>
    <property type="match status" value="1"/>
</dbReference>
<keyword evidence="1" id="KW-0862">Zinc</keyword>
<feature type="region of interest" description="Disordered" evidence="2">
    <location>
        <begin position="1"/>
        <end position="55"/>
    </location>
</feature>
<dbReference type="PROSITE" id="PS50089">
    <property type="entry name" value="ZF_RING_2"/>
    <property type="match status" value="1"/>
</dbReference>
<reference evidence="4" key="1">
    <citation type="journal article" date="2009" name="Rice">
        <title>De Novo Next Generation Sequencing of Plant Genomes.</title>
        <authorList>
            <person name="Rounsley S."/>
            <person name="Marri P.R."/>
            <person name="Yu Y."/>
            <person name="He R."/>
            <person name="Sisneros N."/>
            <person name="Goicoechea J.L."/>
            <person name="Lee S.J."/>
            <person name="Angelova A."/>
            <person name="Kudrna D."/>
            <person name="Luo M."/>
            <person name="Affourtit J."/>
            <person name="Desany B."/>
            <person name="Knight J."/>
            <person name="Niazi F."/>
            <person name="Egholm M."/>
            <person name="Wing R.A."/>
        </authorList>
    </citation>
    <scope>NUCLEOTIDE SEQUENCE [LARGE SCALE GENOMIC DNA]</scope>
    <source>
        <strain evidence="4">cv. IRGC 105608</strain>
    </source>
</reference>
<feature type="compositionally biased region" description="Basic and acidic residues" evidence="2">
    <location>
        <begin position="385"/>
        <end position="396"/>
    </location>
</feature>
<feature type="region of interest" description="Disordered" evidence="2">
    <location>
        <begin position="458"/>
        <end position="496"/>
    </location>
</feature>
<evidence type="ECO:0000313" key="4">
    <source>
        <dbReference type="EnsemblPlants" id="OBART09G20260.1"/>
    </source>
</evidence>
<feature type="region of interest" description="Disordered" evidence="2">
    <location>
        <begin position="371"/>
        <end position="396"/>
    </location>
</feature>
<dbReference type="STRING" id="65489.A0A0D3HA98"/>
<name>A0A0D3HA98_9ORYZ</name>
<dbReference type="PaxDb" id="65489-OBART09G20260.1"/>
<feature type="compositionally biased region" description="Polar residues" evidence="2">
    <location>
        <begin position="278"/>
        <end position="287"/>
    </location>
</feature>
<dbReference type="HOGENOM" id="CLU_012471_1_0_1"/>
<keyword evidence="1" id="KW-0479">Metal-binding</keyword>
<sequence>MADLPPPPRLMTRRQSDSDWDWDGSSREGSPDPASASAVRRAARRWPDDPGPAQISLHMYMASRDRDRDDDPPPDHARLRIRGRQARLELVMRMAADRHAELHRLSHHRAVSDFPHRNRIHALLRGRFLRNGDDDRRPPSTAATELGQLRQRHSVSGLREEFRFRLENVVRGHAVSQSDDSSAQNVELSINGRTESSPSSSEYNLERHQRTRLNIGLQQIEGTATVSESGSNTPSIAEGLYEPHSQAESWQDDLEQERRDWEQFSHAITGEESEINWHENTYNGSSHEGTEVEGGQDAHIPESHDELASDNLPPQSHGEQQDNSHLPEENEELHDSDLQQSRGEWNEGSNPFIPTEVHNEWHSDDHFQGVNEEWHDDDESNDTADNWHDDNSDQPIDHDSALIRRANTFVPADDDNVYSTELRELLSRRSVSNLLHSAFRENLDRLIRSYVERQGRAPLSWDLEGAPPAPDSPEQSQEQHRDEEEQELHDNVVRPPLVIPPPPIPPRQPLWHSELHRNNWIRQNIHRSDIEWEAINDLRADMARLQQGMSHMQRMLEACMDMQLELQRSVRQEVSAALNRFIGEQGESKETIDDGSKWIHVRKGTCCICCDTPIDSLLYRCGHMCTCSKCANELVRSGGKCPLCRAPIIEVIRAYFIM</sequence>
<keyword evidence="5" id="KW-1185">Reference proteome</keyword>
<dbReference type="Pfam" id="PF13920">
    <property type="entry name" value="zf-C3HC4_3"/>
    <property type="match status" value="1"/>
</dbReference>
<dbReference type="eggNOG" id="KOG4172">
    <property type="taxonomic scope" value="Eukaryota"/>
</dbReference>
<accession>A0A0D3HA98</accession>
<evidence type="ECO:0000256" key="1">
    <source>
        <dbReference type="PROSITE-ProRule" id="PRU00175"/>
    </source>
</evidence>
<feature type="region of interest" description="Disordered" evidence="2">
    <location>
        <begin position="173"/>
        <end position="206"/>
    </location>
</feature>